<accession>A0A382BPY4</accession>
<feature type="region of interest" description="Disordered" evidence="1">
    <location>
        <begin position="230"/>
        <end position="257"/>
    </location>
</feature>
<evidence type="ECO:0000313" key="2">
    <source>
        <dbReference type="EMBL" id="SVB15462.1"/>
    </source>
</evidence>
<dbReference type="AlphaFoldDB" id="A0A382BPY4"/>
<name>A0A382BPY4_9ZZZZ</name>
<dbReference type="InterPro" id="IPR038553">
    <property type="entry name" value="T4-gp15_tss_sf"/>
</dbReference>
<sequence length="257" mass="28953">MFGTYFYNKNIRNIVILFGTVFNDISVRRTDAANVVQEEVKVPIAYGPAEKFLVRLREVTDISKGKVGLTLPRMSFEFSAINYDSTRKLVTGKQFKAIHASDTTKLTRVYTPTPYNFDFTLSIMVKNSDDGTQILEQILPYFTPAYQVTMNEMSTVGIKRDIPIIFTGLSTEDTYEGDFLTRRALIHTLTFTVQAFLYGPTEDIKIIKEVDIAKYDQTSQSALAAAQRVKASNTDIKPDPLSSDADDAYGYTTTYTE</sequence>
<evidence type="ECO:0008006" key="3">
    <source>
        <dbReference type="Google" id="ProtNLM"/>
    </source>
</evidence>
<proteinExistence type="predicted"/>
<dbReference type="EMBL" id="UINC01030678">
    <property type="protein sequence ID" value="SVB15462.1"/>
    <property type="molecule type" value="Genomic_DNA"/>
</dbReference>
<feature type="compositionally biased region" description="Low complexity" evidence="1">
    <location>
        <begin position="248"/>
        <end position="257"/>
    </location>
</feature>
<dbReference type="Pfam" id="PF16724">
    <property type="entry name" value="T4-gp15_tss"/>
    <property type="match status" value="1"/>
</dbReference>
<reference evidence="2" key="1">
    <citation type="submission" date="2018-05" db="EMBL/GenBank/DDBJ databases">
        <authorList>
            <person name="Lanie J.A."/>
            <person name="Ng W.-L."/>
            <person name="Kazmierczak K.M."/>
            <person name="Andrzejewski T.M."/>
            <person name="Davidsen T.M."/>
            <person name="Wayne K.J."/>
            <person name="Tettelin H."/>
            <person name="Glass J.I."/>
            <person name="Rusch D."/>
            <person name="Podicherti R."/>
            <person name="Tsui H.-C.T."/>
            <person name="Winkler M.E."/>
        </authorList>
    </citation>
    <scope>NUCLEOTIDE SEQUENCE</scope>
</reference>
<organism evidence="2">
    <name type="scientific">marine metagenome</name>
    <dbReference type="NCBI Taxonomy" id="408172"/>
    <lineage>
        <taxon>unclassified sequences</taxon>
        <taxon>metagenomes</taxon>
        <taxon>ecological metagenomes</taxon>
    </lineage>
</organism>
<dbReference type="InterPro" id="IPR031997">
    <property type="entry name" value="T4-gp15_tss"/>
</dbReference>
<dbReference type="Gene3D" id="3.30.2000.40">
    <property type="entry name" value="Myoviridae tail sheath stabiliser"/>
    <property type="match status" value="1"/>
</dbReference>
<evidence type="ECO:0000256" key="1">
    <source>
        <dbReference type="SAM" id="MobiDB-lite"/>
    </source>
</evidence>
<protein>
    <recommendedName>
        <fullName evidence="3">Tail sheath stabilizer and completion protein</fullName>
    </recommendedName>
</protein>
<gene>
    <name evidence="2" type="ORF">METZ01_LOCUS168316</name>
</gene>